<dbReference type="Proteomes" id="UP000322159">
    <property type="component" value="Chromosome"/>
</dbReference>
<accession>A0A5C1Y8G5</accession>
<protein>
    <recommendedName>
        <fullName evidence="3">Type IV toxin-antitoxin system AbiEi family antitoxin domain-containing protein</fullName>
    </recommendedName>
</protein>
<evidence type="ECO:0000313" key="2">
    <source>
        <dbReference type="Proteomes" id="UP000322159"/>
    </source>
</evidence>
<sequence>MPADAPEPRHPHLILARELSRFVYDDPAARHARARGELIRLRRGIYAAPDEWAQLTGREKYLAICRGYAASRGEPPVLSHQSAAVVWGLPIIGDTPREIHVATDERRNGRRAAGVRVHLSRLAAEDVVWHETGCS</sequence>
<dbReference type="OrthoDB" id="5517693at2"/>
<keyword evidence="2" id="KW-1185">Reference proteome</keyword>
<reference evidence="1 2" key="1">
    <citation type="submission" date="2019-09" db="EMBL/GenBank/DDBJ databases">
        <title>Genome sequencing of strain KACC 19322.</title>
        <authorList>
            <person name="Heo J."/>
            <person name="Kim S.-J."/>
            <person name="Kim J.-S."/>
            <person name="Hong S.-B."/>
            <person name="Kwon S.-W."/>
        </authorList>
    </citation>
    <scope>NUCLEOTIDE SEQUENCE [LARGE SCALE GENOMIC DNA]</scope>
    <source>
        <strain evidence="1 2">KACC 19322</strain>
    </source>
</reference>
<dbReference type="RefSeq" id="WP_149324666.1">
    <property type="nucleotide sequence ID" value="NZ_CP043504.1"/>
</dbReference>
<organism evidence="1 2">
    <name type="scientific">Protaetiibacter larvae</name>
    <dbReference type="NCBI Taxonomy" id="2592654"/>
    <lineage>
        <taxon>Bacteria</taxon>
        <taxon>Bacillati</taxon>
        <taxon>Actinomycetota</taxon>
        <taxon>Actinomycetes</taxon>
        <taxon>Micrococcales</taxon>
        <taxon>Microbacteriaceae</taxon>
        <taxon>Protaetiibacter</taxon>
    </lineage>
</organism>
<gene>
    <name evidence="1" type="ORF">FLP23_03940</name>
</gene>
<proteinExistence type="predicted"/>
<evidence type="ECO:0008006" key="3">
    <source>
        <dbReference type="Google" id="ProtNLM"/>
    </source>
</evidence>
<dbReference type="AlphaFoldDB" id="A0A5C1Y8G5"/>
<evidence type="ECO:0000313" key="1">
    <source>
        <dbReference type="EMBL" id="QEO09237.1"/>
    </source>
</evidence>
<dbReference type="EMBL" id="CP043504">
    <property type="protein sequence ID" value="QEO09237.1"/>
    <property type="molecule type" value="Genomic_DNA"/>
</dbReference>
<dbReference type="KEGG" id="lyk:FLP23_03940"/>
<name>A0A5C1Y8G5_9MICO</name>